<reference evidence="2 3" key="1">
    <citation type="submission" date="2024-04" db="EMBL/GenBank/DDBJ databases">
        <authorList>
            <person name="Rising A."/>
            <person name="Reimegard J."/>
            <person name="Sonavane S."/>
            <person name="Akerstrom W."/>
            <person name="Nylinder S."/>
            <person name="Hedman E."/>
            <person name="Kallberg Y."/>
        </authorList>
    </citation>
    <scope>NUCLEOTIDE SEQUENCE [LARGE SCALE GENOMIC DNA]</scope>
</reference>
<gene>
    <name evidence="2" type="ORF">LARSCL_LOCUS12828</name>
</gene>
<proteinExistence type="predicted"/>
<dbReference type="Proteomes" id="UP001497382">
    <property type="component" value="Unassembled WGS sequence"/>
</dbReference>
<evidence type="ECO:0000313" key="2">
    <source>
        <dbReference type="EMBL" id="CAL1283819.1"/>
    </source>
</evidence>
<keyword evidence="1" id="KW-0812">Transmembrane</keyword>
<keyword evidence="1" id="KW-0472">Membrane</keyword>
<evidence type="ECO:0000256" key="1">
    <source>
        <dbReference type="SAM" id="Phobius"/>
    </source>
</evidence>
<evidence type="ECO:0000313" key="3">
    <source>
        <dbReference type="Proteomes" id="UP001497382"/>
    </source>
</evidence>
<feature type="transmembrane region" description="Helical" evidence="1">
    <location>
        <begin position="32"/>
        <end position="53"/>
    </location>
</feature>
<protein>
    <submittedName>
        <fullName evidence="2">Uncharacterized protein</fullName>
    </submittedName>
</protein>
<keyword evidence="1" id="KW-1133">Transmembrane helix</keyword>
<dbReference type="EMBL" id="CAXIEN010000172">
    <property type="protein sequence ID" value="CAL1283819.1"/>
    <property type="molecule type" value="Genomic_DNA"/>
</dbReference>
<comment type="caution">
    <text evidence="2">The sequence shown here is derived from an EMBL/GenBank/DDBJ whole genome shotgun (WGS) entry which is preliminary data.</text>
</comment>
<accession>A0AAV2AL43</accession>
<keyword evidence="3" id="KW-1185">Reference proteome</keyword>
<dbReference type="AlphaFoldDB" id="A0AAV2AL43"/>
<organism evidence="2 3">
    <name type="scientific">Larinioides sclopetarius</name>
    <dbReference type="NCBI Taxonomy" id="280406"/>
    <lineage>
        <taxon>Eukaryota</taxon>
        <taxon>Metazoa</taxon>
        <taxon>Ecdysozoa</taxon>
        <taxon>Arthropoda</taxon>
        <taxon>Chelicerata</taxon>
        <taxon>Arachnida</taxon>
        <taxon>Araneae</taxon>
        <taxon>Araneomorphae</taxon>
        <taxon>Entelegynae</taxon>
        <taxon>Araneoidea</taxon>
        <taxon>Araneidae</taxon>
        <taxon>Larinioides</taxon>
    </lineage>
</organism>
<name>A0AAV2AL43_9ARAC</name>
<sequence>MKVNTIRVITLDFLRNGTASNQHPQRTCIPDLGTIIIAIFLFTIIICFLVLALRSLCNPEINNFLNSSTTKTFS</sequence>